<proteinExistence type="inferred from homology"/>
<dbReference type="PRINTS" id="PR00775">
    <property type="entry name" value="HEATSHOCK90"/>
</dbReference>
<comment type="caution">
    <text evidence="7">The sequence shown here is derived from an EMBL/GenBank/DDBJ whole genome shotgun (WGS) entry which is preliminary data.</text>
</comment>
<evidence type="ECO:0000313" key="8">
    <source>
        <dbReference type="Proteomes" id="UP001604336"/>
    </source>
</evidence>
<evidence type="ECO:0000256" key="2">
    <source>
        <dbReference type="ARBA" id="ARBA00022741"/>
    </source>
</evidence>
<feature type="transmembrane region" description="Helical" evidence="6">
    <location>
        <begin position="33"/>
        <end position="50"/>
    </location>
</feature>
<evidence type="ECO:0000313" key="7">
    <source>
        <dbReference type="EMBL" id="KAL2497528.1"/>
    </source>
</evidence>
<dbReference type="SUPFAM" id="SSF55874">
    <property type="entry name" value="ATPase domain of HSP90 chaperone/DNA topoisomerase II/histidine kinase"/>
    <property type="match status" value="1"/>
</dbReference>
<accession>A0ABD1SCL6</accession>
<keyword evidence="3" id="KW-0067">ATP-binding</keyword>
<sequence length="372" mass="41454">MLSYLWRTIRWTDKIIVRQQHLQAKVTKRSNEFALALALVLVLCLLFLLPDQGQKIQAHAKSDSDAPVDPSKMEEKIGAVPSGLSTDSDDTKREAESILRRSMRANADKFEFQAEVSRLMDIIINSRYSNKDIFLRELISNASDALDNIRFLSLTDKEVLREGDDVKLEIKTSGDLNLIGQFGVGFHSVCLVAVYVEVISKNNGNKQHVWESKADGVFAISEDVWNDPLGHGTKIRFHLRDEAQEYLDEYKLKVGRDIALLWHRLMGKGVVDVNSNGSPYLHSYAHCSKQRLNLKISDLRRPLLLGAAVAGSKAVTVDIVMLLQVQKLYKSKCNCYSGCCYAVAPTVDSAVNDPFVAAAVVPFGPFVVCSIP</sequence>
<evidence type="ECO:0000256" key="6">
    <source>
        <dbReference type="SAM" id="Phobius"/>
    </source>
</evidence>
<keyword evidence="6" id="KW-1133">Transmembrane helix</keyword>
<dbReference type="InterPro" id="IPR001404">
    <property type="entry name" value="Hsp90_fam"/>
</dbReference>
<name>A0ABD1SCL6_9LAMI</name>
<gene>
    <name evidence="7" type="ORF">Adt_23078</name>
</gene>
<evidence type="ECO:0000256" key="1">
    <source>
        <dbReference type="ARBA" id="ARBA00008239"/>
    </source>
</evidence>
<keyword evidence="2" id="KW-0547">Nucleotide-binding</keyword>
<dbReference type="PANTHER" id="PTHR11528">
    <property type="entry name" value="HEAT SHOCK PROTEIN 90 FAMILY MEMBER"/>
    <property type="match status" value="1"/>
</dbReference>
<dbReference type="EMBL" id="JBFOLK010000007">
    <property type="protein sequence ID" value="KAL2497528.1"/>
    <property type="molecule type" value="Genomic_DNA"/>
</dbReference>
<comment type="similarity">
    <text evidence="1">Belongs to the heat shock protein 90 family.</text>
</comment>
<evidence type="ECO:0000256" key="4">
    <source>
        <dbReference type="ARBA" id="ARBA00023186"/>
    </source>
</evidence>
<keyword evidence="6" id="KW-0812">Transmembrane</keyword>
<organism evidence="7 8">
    <name type="scientific">Abeliophyllum distichum</name>
    <dbReference type="NCBI Taxonomy" id="126358"/>
    <lineage>
        <taxon>Eukaryota</taxon>
        <taxon>Viridiplantae</taxon>
        <taxon>Streptophyta</taxon>
        <taxon>Embryophyta</taxon>
        <taxon>Tracheophyta</taxon>
        <taxon>Spermatophyta</taxon>
        <taxon>Magnoliopsida</taxon>
        <taxon>eudicotyledons</taxon>
        <taxon>Gunneridae</taxon>
        <taxon>Pentapetalae</taxon>
        <taxon>asterids</taxon>
        <taxon>lamiids</taxon>
        <taxon>Lamiales</taxon>
        <taxon>Oleaceae</taxon>
        <taxon>Forsythieae</taxon>
        <taxon>Abeliophyllum</taxon>
    </lineage>
</organism>
<evidence type="ECO:0000256" key="3">
    <source>
        <dbReference type="ARBA" id="ARBA00022840"/>
    </source>
</evidence>
<keyword evidence="8" id="KW-1185">Reference proteome</keyword>
<dbReference type="GO" id="GO:0005524">
    <property type="term" value="F:ATP binding"/>
    <property type="evidence" value="ECO:0007669"/>
    <property type="project" value="UniProtKB-KW"/>
</dbReference>
<dbReference type="Gene3D" id="3.30.565.10">
    <property type="entry name" value="Histidine kinase-like ATPase, C-terminal domain"/>
    <property type="match status" value="2"/>
</dbReference>
<reference evidence="8" key="1">
    <citation type="submission" date="2024-07" db="EMBL/GenBank/DDBJ databases">
        <title>Two chromosome-level genome assemblies of Korean endemic species Abeliophyllum distichum and Forsythia ovata (Oleaceae).</title>
        <authorList>
            <person name="Jang H."/>
        </authorList>
    </citation>
    <scope>NUCLEOTIDE SEQUENCE [LARGE SCALE GENOMIC DNA]</scope>
</reference>
<keyword evidence="4" id="KW-0143">Chaperone</keyword>
<dbReference type="InterPro" id="IPR019805">
    <property type="entry name" value="Heat_shock_protein_90_CS"/>
</dbReference>
<protein>
    <submittedName>
        <fullName evidence="7">Endoplasmin-like protein</fullName>
    </submittedName>
</protein>
<dbReference type="AlphaFoldDB" id="A0ABD1SCL6"/>
<dbReference type="PROSITE" id="PS00298">
    <property type="entry name" value="HSP90"/>
    <property type="match status" value="1"/>
</dbReference>
<dbReference type="Proteomes" id="UP001604336">
    <property type="component" value="Unassembled WGS sequence"/>
</dbReference>
<dbReference type="InterPro" id="IPR036890">
    <property type="entry name" value="HATPase_C_sf"/>
</dbReference>
<evidence type="ECO:0000256" key="5">
    <source>
        <dbReference type="SAM" id="MobiDB-lite"/>
    </source>
</evidence>
<keyword evidence="6" id="KW-0472">Membrane</keyword>
<dbReference type="InterPro" id="IPR020575">
    <property type="entry name" value="Hsp90_N"/>
</dbReference>
<feature type="region of interest" description="Disordered" evidence="5">
    <location>
        <begin position="60"/>
        <end position="91"/>
    </location>
</feature>